<proteinExistence type="predicted"/>
<dbReference type="Proteomes" id="UP000515847">
    <property type="component" value="Chromosome"/>
</dbReference>
<evidence type="ECO:0000313" key="2">
    <source>
        <dbReference type="Proteomes" id="UP000515847"/>
    </source>
</evidence>
<gene>
    <name evidence="1" type="ORF">BR63_01710</name>
</gene>
<evidence type="ECO:0000313" key="1">
    <source>
        <dbReference type="EMBL" id="QNB45148.1"/>
    </source>
</evidence>
<dbReference type="OrthoDB" id="2381017at2"/>
<evidence type="ECO:0008006" key="3">
    <source>
        <dbReference type="Google" id="ProtNLM"/>
    </source>
</evidence>
<organism evidence="1 2">
    <name type="scientific">Thermanaerosceptrum fracticalcis</name>
    <dbReference type="NCBI Taxonomy" id="1712410"/>
    <lineage>
        <taxon>Bacteria</taxon>
        <taxon>Bacillati</taxon>
        <taxon>Bacillota</taxon>
        <taxon>Clostridia</taxon>
        <taxon>Eubacteriales</taxon>
        <taxon>Peptococcaceae</taxon>
        <taxon>Thermanaerosceptrum</taxon>
    </lineage>
</organism>
<dbReference type="KEGG" id="tfr:BR63_01710"/>
<sequence>MSCPLNDLATAYAGNILGQPPAIANNWLKPKGVKISKAETQVANVQVRGETINNCINQPIPPTPLATGVVAKIPVVLAELSVQINIAVVFDFPEPTIAIKKVANRLKITQCFLLPNTNTLFIQGLVHKNINYSTRNCEHAEAICGDIRHCTVEIPFKCTTPVTFNVMEPLPVVPASTNEFQDFGRFEVKGPQFAEKDELLTGDSTEFNQITTEFFNELPFCELESSKIVEFNEYLSPVPRKLKAPLKKRVFRSCEEKMVIFLTLKILQNREVAVPPSPC</sequence>
<reference evidence="1 2" key="1">
    <citation type="journal article" date="2019" name="Front. Microbiol.">
        <title>Thermoanaerosceptrum fracticalcis gen. nov. sp. nov., a Novel Fumarate-Fermenting Microorganism From a Deep Fractured Carbonate Aquifer of the US Great Basin.</title>
        <authorList>
            <person name="Hamilton-Brehm S.D."/>
            <person name="Stewart L.E."/>
            <person name="Zavarin M."/>
            <person name="Caldwell M."/>
            <person name="Lawson P.A."/>
            <person name="Onstott T.C."/>
            <person name="Grzymski J."/>
            <person name="Neveux I."/>
            <person name="Lollar B.S."/>
            <person name="Russell C.E."/>
            <person name="Moser D.P."/>
        </authorList>
    </citation>
    <scope>NUCLEOTIDE SEQUENCE [LARGE SCALE GENOMIC DNA]</scope>
    <source>
        <strain evidence="1 2">DRI-13</strain>
    </source>
</reference>
<name>A0A7G6DZ94_THEFR</name>
<dbReference type="NCBIfam" id="NF045794">
    <property type="entry name" value="CsxC_fam"/>
    <property type="match status" value="1"/>
</dbReference>
<accession>A0A7G6DZ94</accession>
<dbReference type="AlphaFoldDB" id="A0A7G6DZ94"/>
<dbReference type="EMBL" id="CP045798">
    <property type="protein sequence ID" value="QNB45148.1"/>
    <property type="molecule type" value="Genomic_DNA"/>
</dbReference>
<dbReference type="RefSeq" id="WP_051966009.1">
    <property type="nucleotide sequence ID" value="NZ_CP045798.1"/>
</dbReference>
<dbReference type="InterPro" id="IPR054845">
    <property type="entry name" value="Exosporium_prot_C"/>
</dbReference>
<keyword evidence="2" id="KW-1185">Reference proteome</keyword>
<protein>
    <recommendedName>
        <fullName evidence="3">DUF3794 domain-containing protein</fullName>
    </recommendedName>
</protein>